<sequence length="164" mass="18602">MTVIEQPTKVSSTSPGKRRKACSLSFSMVQCDLWGRCPSSQRHKEAKKVQVPFWWREKESLSTLCESKICTSVTACPRLIKRRQSFVNHPFLEWVLDCAPLSLTLFNKVSDIATAERLEMGLDLAPIRRETQTYPASEENLEVATMSMNMSQLDFSMVIGVDIP</sequence>
<evidence type="ECO:0000313" key="2">
    <source>
        <dbReference type="Proteomes" id="UP000326950"/>
    </source>
</evidence>
<evidence type="ECO:0000313" key="1">
    <source>
        <dbReference type="EMBL" id="KAE8167109.1"/>
    </source>
</evidence>
<name>A0A5N6V878_ASPTM</name>
<dbReference type="EMBL" id="ML738590">
    <property type="protein sequence ID" value="KAE8167109.1"/>
    <property type="molecule type" value="Genomic_DNA"/>
</dbReference>
<reference evidence="1 2" key="1">
    <citation type="submission" date="2019-04" db="EMBL/GenBank/DDBJ databases">
        <title>Friends and foes A comparative genomics study of 23 Aspergillus species from section Flavi.</title>
        <authorList>
            <consortium name="DOE Joint Genome Institute"/>
            <person name="Kjaerbolling I."/>
            <person name="Vesth T."/>
            <person name="Frisvad J.C."/>
            <person name="Nybo J.L."/>
            <person name="Theobald S."/>
            <person name="Kildgaard S."/>
            <person name="Isbrandt T."/>
            <person name="Kuo A."/>
            <person name="Sato A."/>
            <person name="Lyhne E.K."/>
            <person name="Kogle M.E."/>
            <person name="Wiebenga A."/>
            <person name="Kun R.S."/>
            <person name="Lubbers R.J."/>
            <person name="Makela M.R."/>
            <person name="Barry K."/>
            <person name="Chovatia M."/>
            <person name="Clum A."/>
            <person name="Daum C."/>
            <person name="Haridas S."/>
            <person name="He G."/>
            <person name="LaButti K."/>
            <person name="Lipzen A."/>
            <person name="Mondo S."/>
            <person name="Riley R."/>
            <person name="Salamov A."/>
            <person name="Simmons B.A."/>
            <person name="Magnuson J.K."/>
            <person name="Henrissat B."/>
            <person name="Mortensen U.H."/>
            <person name="Larsen T.O."/>
            <person name="Devries R.P."/>
            <person name="Grigoriev I.V."/>
            <person name="Machida M."/>
            <person name="Baker S.E."/>
            <person name="Andersen M.R."/>
        </authorList>
    </citation>
    <scope>NUCLEOTIDE SEQUENCE [LARGE SCALE GENOMIC DNA]</scope>
    <source>
        <strain evidence="1 2">CBS 117626</strain>
    </source>
</reference>
<keyword evidence="2" id="KW-1185">Reference proteome</keyword>
<dbReference type="AlphaFoldDB" id="A0A5N6V878"/>
<protein>
    <submittedName>
        <fullName evidence="1">Uncharacterized protein</fullName>
    </submittedName>
</protein>
<dbReference type="Proteomes" id="UP000326950">
    <property type="component" value="Unassembled WGS sequence"/>
</dbReference>
<accession>A0A5N6V878</accession>
<organism evidence="1 2">
    <name type="scientific">Aspergillus tamarii</name>
    <dbReference type="NCBI Taxonomy" id="41984"/>
    <lineage>
        <taxon>Eukaryota</taxon>
        <taxon>Fungi</taxon>
        <taxon>Dikarya</taxon>
        <taxon>Ascomycota</taxon>
        <taxon>Pezizomycotina</taxon>
        <taxon>Eurotiomycetes</taxon>
        <taxon>Eurotiomycetidae</taxon>
        <taxon>Eurotiales</taxon>
        <taxon>Aspergillaceae</taxon>
        <taxon>Aspergillus</taxon>
        <taxon>Aspergillus subgen. Circumdati</taxon>
    </lineage>
</organism>
<proteinExistence type="predicted"/>
<dbReference type="OrthoDB" id="10602064at2759"/>
<gene>
    <name evidence="1" type="ORF">BDV40DRAFT_295697</name>
</gene>